<dbReference type="RefSeq" id="WP_283409983.1">
    <property type="nucleotide sequence ID" value="NZ_FXUF01000011.1"/>
</dbReference>
<dbReference type="EMBL" id="FXUF01000011">
    <property type="protein sequence ID" value="SMP63809.1"/>
    <property type="molecule type" value="Genomic_DNA"/>
</dbReference>
<dbReference type="GO" id="GO:0016846">
    <property type="term" value="F:carbon-sulfur lyase activity"/>
    <property type="evidence" value="ECO:0007669"/>
    <property type="project" value="TreeGrafter"/>
</dbReference>
<accession>A0AA45WXG2</accession>
<protein>
    <submittedName>
        <fullName evidence="4">Cys/Met metabolism PLP-dependent enzyme</fullName>
    </submittedName>
</protein>
<evidence type="ECO:0000313" key="5">
    <source>
        <dbReference type="Proteomes" id="UP001158066"/>
    </source>
</evidence>
<organism evidence="4 5">
    <name type="scientific">Anoxynatronum buryatiense</name>
    <dbReference type="NCBI Taxonomy" id="489973"/>
    <lineage>
        <taxon>Bacteria</taxon>
        <taxon>Bacillati</taxon>
        <taxon>Bacillota</taxon>
        <taxon>Clostridia</taxon>
        <taxon>Eubacteriales</taxon>
        <taxon>Clostridiaceae</taxon>
        <taxon>Anoxynatronum</taxon>
    </lineage>
</organism>
<dbReference type="PANTHER" id="PTHR11808:SF80">
    <property type="entry name" value="CYSTATHIONINE GAMMA-LYASE"/>
    <property type="match status" value="1"/>
</dbReference>
<comment type="caution">
    <text evidence="4">The sequence shown here is derived from an EMBL/GenBank/DDBJ whole genome shotgun (WGS) entry which is preliminary data.</text>
</comment>
<dbReference type="InterPro" id="IPR015424">
    <property type="entry name" value="PyrdxlP-dep_Trfase"/>
</dbReference>
<dbReference type="Pfam" id="PF01053">
    <property type="entry name" value="Cys_Met_Meta_PP"/>
    <property type="match status" value="1"/>
</dbReference>
<name>A0AA45WXG2_9CLOT</name>
<dbReference type="AlphaFoldDB" id="A0AA45WXG2"/>
<dbReference type="FunFam" id="3.90.1150.10:FF:000033">
    <property type="entry name" value="Cystathionine gamma-synthase"/>
    <property type="match status" value="1"/>
</dbReference>
<dbReference type="InterPro" id="IPR000277">
    <property type="entry name" value="Cys/Met-Metab_PyrdxlP-dep_enz"/>
</dbReference>
<keyword evidence="2 3" id="KW-0663">Pyridoxal phosphate</keyword>
<evidence type="ECO:0000256" key="2">
    <source>
        <dbReference type="ARBA" id="ARBA00022898"/>
    </source>
</evidence>
<keyword evidence="5" id="KW-1185">Reference proteome</keyword>
<dbReference type="GO" id="GO:0009086">
    <property type="term" value="P:methionine biosynthetic process"/>
    <property type="evidence" value="ECO:0007669"/>
    <property type="project" value="UniProtKB-ARBA"/>
</dbReference>
<proteinExistence type="inferred from homology"/>
<dbReference type="GO" id="GO:0019346">
    <property type="term" value="P:transsulfuration"/>
    <property type="evidence" value="ECO:0007669"/>
    <property type="project" value="InterPro"/>
</dbReference>
<dbReference type="Gene3D" id="3.90.1150.10">
    <property type="entry name" value="Aspartate Aminotransferase, domain 1"/>
    <property type="match status" value="1"/>
</dbReference>
<evidence type="ECO:0000256" key="1">
    <source>
        <dbReference type="ARBA" id="ARBA00001933"/>
    </source>
</evidence>
<dbReference type="Proteomes" id="UP001158066">
    <property type="component" value="Unassembled WGS sequence"/>
</dbReference>
<gene>
    <name evidence="4" type="ORF">SAMN06296020_11163</name>
</gene>
<evidence type="ECO:0000256" key="3">
    <source>
        <dbReference type="RuleBase" id="RU362118"/>
    </source>
</evidence>
<comment type="similarity">
    <text evidence="3">Belongs to the trans-sulfuration enzymes family.</text>
</comment>
<reference evidence="4" key="1">
    <citation type="submission" date="2017-05" db="EMBL/GenBank/DDBJ databases">
        <authorList>
            <person name="Varghese N."/>
            <person name="Submissions S."/>
        </authorList>
    </citation>
    <scope>NUCLEOTIDE SEQUENCE</scope>
    <source>
        <strain evidence="4">Su22</strain>
    </source>
</reference>
<dbReference type="GO" id="GO:0030170">
    <property type="term" value="F:pyridoxal phosphate binding"/>
    <property type="evidence" value="ECO:0007669"/>
    <property type="project" value="InterPro"/>
</dbReference>
<dbReference type="InterPro" id="IPR015422">
    <property type="entry name" value="PyrdxlP-dep_Trfase_small"/>
</dbReference>
<sequence>MMRGLKTLHLRMERHCENALAFARAMEKHPKIRKVRYPGLPDDPFHRRAQKYFNDFGGIVGLEIEGDLKKVQELVFQLKLCYFAVSLGDLDTLVQIPALMTHGKVPREEREKMGIMDGVIRVSVGVEHVEDIIGDFEQALEKL</sequence>
<dbReference type="GO" id="GO:0005737">
    <property type="term" value="C:cytoplasm"/>
    <property type="evidence" value="ECO:0007669"/>
    <property type="project" value="TreeGrafter"/>
</dbReference>
<dbReference type="PANTHER" id="PTHR11808">
    <property type="entry name" value="TRANS-SULFURATION ENZYME FAMILY MEMBER"/>
    <property type="match status" value="1"/>
</dbReference>
<comment type="cofactor">
    <cofactor evidence="1 3">
        <name>pyridoxal 5'-phosphate</name>
        <dbReference type="ChEBI" id="CHEBI:597326"/>
    </cofactor>
</comment>
<dbReference type="SUPFAM" id="SSF53383">
    <property type="entry name" value="PLP-dependent transferases"/>
    <property type="match status" value="1"/>
</dbReference>
<evidence type="ECO:0000313" key="4">
    <source>
        <dbReference type="EMBL" id="SMP63809.1"/>
    </source>
</evidence>